<evidence type="ECO:0000313" key="3">
    <source>
        <dbReference type="Proteomes" id="UP001432027"/>
    </source>
</evidence>
<reference evidence="2" key="1">
    <citation type="submission" date="2023-10" db="EMBL/GenBank/DDBJ databases">
        <title>Genome assembly of Pristionchus species.</title>
        <authorList>
            <person name="Yoshida K."/>
            <person name="Sommer R.J."/>
        </authorList>
    </citation>
    <scope>NUCLEOTIDE SEQUENCE</scope>
    <source>
        <strain evidence="2">RS0144</strain>
    </source>
</reference>
<evidence type="ECO:0000256" key="1">
    <source>
        <dbReference type="SAM" id="MobiDB-lite"/>
    </source>
</evidence>
<proteinExistence type="predicted"/>
<comment type="caution">
    <text evidence="2">The sequence shown here is derived from an EMBL/GenBank/DDBJ whole genome shotgun (WGS) entry which is preliminary data.</text>
</comment>
<evidence type="ECO:0000313" key="2">
    <source>
        <dbReference type="EMBL" id="GMS89130.1"/>
    </source>
</evidence>
<feature type="region of interest" description="Disordered" evidence="1">
    <location>
        <begin position="10"/>
        <end position="44"/>
    </location>
</feature>
<feature type="region of interest" description="Disordered" evidence="1">
    <location>
        <begin position="72"/>
        <end position="95"/>
    </location>
</feature>
<organism evidence="2 3">
    <name type="scientific">Pristionchus entomophagus</name>
    <dbReference type="NCBI Taxonomy" id="358040"/>
    <lineage>
        <taxon>Eukaryota</taxon>
        <taxon>Metazoa</taxon>
        <taxon>Ecdysozoa</taxon>
        <taxon>Nematoda</taxon>
        <taxon>Chromadorea</taxon>
        <taxon>Rhabditida</taxon>
        <taxon>Rhabditina</taxon>
        <taxon>Diplogasteromorpha</taxon>
        <taxon>Diplogasteroidea</taxon>
        <taxon>Neodiplogasteridae</taxon>
        <taxon>Pristionchus</taxon>
    </lineage>
</organism>
<keyword evidence="3" id="KW-1185">Reference proteome</keyword>
<dbReference type="Proteomes" id="UP001432027">
    <property type="component" value="Unassembled WGS sequence"/>
</dbReference>
<feature type="non-terminal residue" evidence="2">
    <location>
        <position position="142"/>
    </location>
</feature>
<dbReference type="AlphaFoldDB" id="A0AAV5T9U5"/>
<name>A0AAV5T9U5_9BILA</name>
<protein>
    <submittedName>
        <fullName evidence="2">Uncharacterized protein</fullName>
    </submittedName>
</protein>
<dbReference type="EMBL" id="BTSX01000003">
    <property type="protein sequence ID" value="GMS89130.1"/>
    <property type="molecule type" value="Genomic_DNA"/>
</dbReference>
<gene>
    <name evidence="2" type="ORF">PENTCL1PPCAC_11305</name>
</gene>
<feature type="non-terminal residue" evidence="2">
    <location>
        <position position="1"/>
    </location>
</feature>
<sequence>QLYIIMDIGAASGEDSKNGSGLLSPAGQLVDEQQPSMAERMEAGSRDRIAHHHPRTFSFRASHGLPRVLGSGRKVEFTRQEEDGSPTAGSADAERTIPCTVTRYKRQFEEAMEMLDQRKESLLADVNDVHHHARVPSCRASY</sequence>
<accession>A0AAV5T9U5</accession>
<feature type="compositionally biased region" description="Basic and acidic residues" evidence="1">
    <location>
        <begin position="73"/>
        <end position="82"/>
    </location>
</feature>